<organism evidence="1 2">
    <name type="scientific">Candidatus Aeolococcus gillhamiae</name>
    <dbReference type="NCBI Taxonomy" id="3127015"/>
    <lineage>
        <taxon>Bacteria</taxon>
        <taxon>Bacillati</taxon>
        <taxon>Candidatus Dormiibacterota</taxon>
        <taxon>Candidatus Dormibacteria</taxon>
        <taxon>Candidatus Aeolococcales</taxon>
        <taxon>Candidatus Aeolococcaceae</taxon>
        <taxon>Candidatus Aeolococcus</taxon>
    </lineage>
</organism>
<gene>
    <name evidence="1" type="primary">treY</name>
    <name evidence="1" type="ORF">DLM65_07545</name>
</gene>
<evidence type="ECO:0000313" key="2">
    <source>
        <dbReference type="Proteomes" id="UP000248724"/>
    </source>
</evidence>
<sequence>EKILEGEENIPREWPVAGTTGYEWLNLVGDLLIHPGGWEDLVGCYRQFTGRSERGDEVVRGAKEAVLEGGLSADLTRLVDRLSAVCERHRRYRDFTRRDLRDCLRAVAVCFGVYRTYLRQGQPPSPEDVATIDAAVRQAGVSHPELDTDLLQFLRELLLGRIAGSDALEVAIRFQQLTGPVMAKAVEDTAFYRYLPLSSRNEVGGEPGHAPCGLEEFHGRAAHNHERHPDGLLALSSHDTKRSEDVRARLAVLAEIPADWGSAVRRWRSLHRSARQVALPDANTEWLFYQSLVGAWPIDVERLGDYLRKAAREAEEHTSWTDPDPVFEESLHYFVGEALGDEEFMDDVGSFVAGLRRPGWSNSLSQKLLTLTAPGVGDLYQGSECWDLSLVDPDNRRAVDYARRAAGLEKLLSSGGSLALQAWGDGDDEGLSKLLVVQRALGLRRLEPGWFAGGADGTYRPMEARGPAAAHAVAFCRGPIAREGGERSGGALSVATRLPVTLAKAGGWRDTRLDLPAGEWTDHLSGRSYEGTVELGALLEALPLALLATVGPVGE</sequence>
<dbReference type="InterPro" id="IPR012767">
    <property type="entry name" value="Trehalose_TreY"/>
</dbReference>
<dbReference type="InterPro" id="IPR017853">
    <property type="entry name" value="GH"/>
</dbReference>
<dbReference type="EMBL" id="QHBU01000144">
    <property type="protein sequence ID" value="PZR80671.1"/>
    <property type="molecule type" value="Genomic_DNA"/>
</dbReference>
<reference evidence="1 2" key="1">
    <citation type="journal article" date="2017" name="Nature">
        <title>Atmospheric trace gases support primary production in Antarctic desert surface soil.</title>
        <authorList>
            <person name="Ji M."/>
            <person name="Greening C."/>
            <person name="Vanwonterghem I."/>
            <person name="Carere C.R."/>
            <person name="Bay S.K."/>
            <person name="Steen J.A."/>
            <person name="Montgomery K."/>
            <person name="Lines T."/>
            <person name="Beardall J."/>
            <person name="van Dorst J."/>
            <person name="Snape I."/>
            <person name="Stott M.B."/>
            <person name="Hugenholtz P."/>
            <person name="Ferrari B.C."/>
        </authorList>
    </citation>
    <scope>NUCLEOTIDE SEQUENCE [LARGE SCALE GENOMIC DNA]</scope>
    <source>
        <strain evidence="1">RRmetagenome_bin12</strain>
    </source>
</reference>
<dbReference type="Gene3D" id="3.20.20.80">
    <property type="entry name" value="Glycosidases"/>
    <property type="match status" value="3"/>
</dbReference>
<name>A0A2W6AS88_9BACT</name>
<protein>
    <submittedName>
        <fullName evidence="1">Malto-oligosyltrehalose synthase</fullName>
    </submittedName>
</protein>
<dbReference type="NCBIfam" id="TIGR02401">
    <property type="entry name" value="trehalose_TreY"/>
    <property type="match status" value="1"/>
</dbReference>
<dbReference type="AlphaFoldDB" id="A0A2W6AS88"/>
<dbReference type="SUPFAM" id="SSF51445">
    <property type="entry name" value="(Trans)glycosidases"/>
    <property type="match status" value="1"/>
</dbReference>
<dbReference type="Proteomes" id="UP000248724">
    <property type="component" value="Unassembled WGS sequence"/>
</dbReference>
<proteinExistence type="predicted"/>
<comment type="caution">
    <text evidence="1">The sequence shown here is derived from an EMBL/GenBank/DDBJ whole genome shotgun (WGS) entry which is preliminary data.</text>
</comment>
<evidence type="ECO:0000313" key="1">
    <source>
        <dbReference type="EMBL" id="PZR80671.1"/>
    </source>
</evidence>
<accession>A0A2W6AS88</accession>
<feature type="non-terminal residue" evidence="1">
    <location>
        <position position="1"/>
    </location>
</feature>